<dbReference type="EMBL" id="JBHUEJ010000002">
    <property type="protein sequence ID" value="MFD1709072.1"/>
    <property type="molecule type" value="Genomic_DNA"/>
</dbReference>
<reference evidence="2" key="1">
    <citation type="journal article" date="2019" name="Int. J. Syst. Evol. Microbiol.">
        <title>The Global Catalogue of Microorganisms (GCM) 10K type strain sequencing project: providing services to taxonomists for standard genome sequencing and annotation.</title>
        <authorList>
            <consortium name="The Broad Institute Genomics Platform"/>
            <consortium name="The Broad Institute Genome Sequencing Center for Infectious Disease"/>
            <person name="Wu L."/>
            <person name="Ma J."/>
        </authorList>
    </citation>
    <scope>NUCLEOTIDE SEQUENCE [LARGE SCALE GENOMIC DNA]</scope>
    <source>
        <strain evidence="2">LMG 29247</strain>
    </source>
</reference>
<accession>A0ABW4KMH5</accession>
<name>A0ABW4KMH5_9BURK</name>
<comment type="caution">
    <text evidence="1">The sequence shown here is derived from an EMBL/GenBank/DDBJ whole genome shotgun (WGS) entry which is preliminary data.</text>
</comment>
<sequence>MERLQKELALLGRLDAPSVAPIAVVTLARTYRDAVRLAWARKRVHYATQRQLAAETGMPPQHVSDYLHTDDGPTRRDLPAWRIPEFEAFVGNTIVSQWLALQARLTVLEELQASRLAA</sequence>
<dbReference type="Proteomes" id="UP001597304">
    <property type="component" value="Unassembled WGS sequence"/>
</dbReference>
<gene>
    <name evidence="1" type="ORF">ACFSF0_00475</name>
</gene>
<evidence type="ECO:0008006" key="3">
    <source>
        <dbReference type="Google" id="ProtNLM"/>
    </source>
</evidence>
<protein>
    <recommendedName>
        <fullName evidence="3">XRE family transcriptional regulator</fullName>
    </recommendedName>
</protein>
<keyword evidence="2" id="KW-1185">Reference proteome</keyword>
<organism evidence="1 2">
    <name type="scientific">Ottowia flava</name>
    <dbReference type="NCBI Taxonomy" id="2675430"/>
    <lineage>
        <taxon>Bacteria</taxon>
        <taxon>Pseudomonadati</taxon>
        <taxon>Pseudomonadota</taxon>
        <taxon>Betaproteobacteria</taxon>
        <taxon>Burkholderiales</taxon>
        <taxon>Comamonadaceae</taxon>
        <taxon>Ottowia</taxon>
    </lineage>
</organism>
<proteinExistence type="predicted"/>
<dbReference type="RefSeq" id="WP_147914182.1">
    <property type="nucleotide sequence ID" value="NZ_JBHUEJ010000002.1"/>
</dbReference>
<evidence type="ECO:0000313" key="2">
    <source>
        <dbReference type="Proteomes" id="UP001597304"/>
    </source>
</evidence>
<evidence type="ECO:0000313" key="1">
    <source>
        <dbReference type="EMBL" id="MFD1709072.1"/>
    </source>
</evidence>